<protein>
    <recommendedName>
        <fullName evidence="7">Sugar phosphate transporter domain-containing protein</fullName>
    </recommendedName>
</protein>
<comment type="caution">
    <text evidence="8">The sequence shown here is derived from an EMBL/GenBank/DDBJ whole genome shotgun (WGS) entry which is preliminary data.</text>
</comment>
<feature type="compositionally biased region" description="Basic and acidic residues" evidence="5">
    <location>
        <begin position="241"/>
        <end position="253"/>
    </location>
</feature>
<proteinExistence type="predicted"/>
<evidence type="ECO:0000259" key="7">
    <source>
        <dbReference type="Pfam" id="PF03151"/>
    </source>
</evidence>
<organism evidence="8 9">
    <name type="scientific">Mycena citricolor</name>
    <dbReference type="NCBI Taxonomy" id="2018698"/>
    <lineage>
        <taxon>Eukaryota</taxon>
        <taxon>Fungi</taxon>
        <taxon>Dikarya</taxon>
        <taxon>Basidiomycota</taxon>
        <taxon>Agaricomycotina</taxon>
        <taxon>Agaricomycetes</taxon>
        <taxon>Agaricomycetidae</taxon>
        <taxon>Agaricales</taxon>
        <taxon>Marasmiineae</taxon>
        <taxon>Mycenaceae</taxon>
        <taxon>Mycena</taxon>
    </lineage>
</organism>
<feature type="transmembrane region" description="Helical" evidence="6">
    <location>
        <begin position="74"/>
        <end position="95"/>
    </location>
</feature>
<dbReference type="PANTHER" id="PTHR11132">
    <property type="entry name" value="SOLUTE CARRIER FAMILY 35"/>
    <property type="match status" value="1"/>
</dbReference>
<sequence>MVALNVLGLSFSNLTLKYVDASFYQVARGLVLPLTVVASLVVLQARPSLRVLSACGVVTAGFFCGVLLDGTPVSLVGVVFGVVSSSVTALASVVIKRSLDVVDGSSILLSWYTNVLSVFVFVPMVFITGEGPSVWALCTGMADLKTFLWGSLITGVVGFLISIAGVLSIKVTSPITHMVSSAVRGVASSFLGLWLFHDSISPGRAASITVVLGGSIYYTWVKHQEADGKARRDSSSQYERLAMDETDRHKLGNLEEGGAPPLRT</sequence>
<feature type="transmembrane region" description="Helical" evidence="6">
    <location>
        <begin position="49"/>
        <end position="68"/>
    </location>
</feature>
<feature type="domain" description="Sugar phosphate transporter" evidence="7">
    <location>
        <begin position="5"/>
        <end position="218"/>
    </location>
</feature>
<evidence type="ECO:0000313" key="9">
    <source>
        <dbReference type="Proteomes" id="UP001295794"/>
    </source>
</evidence>
<feature type="transmembrane region" description="Helical" evidence="6">
    <location>
        <begin position="107"/>
        <end position="127"/>
    </location>
</feature>
<gene>
    <name evidence="8" type="ORF">MYCIT1_LOCUS22184</name>
</gene>
<dbReference type="AlphaFoldDB" id="A0AAD2HFC5"/>
<evidence type="ECO:0000313" key="8">
    <source>
        <dbReference type="EMBL" id="CAK5274836.1"/>
    </source>
</evidence>
<evidence type="ECO:0000256" key="5">
    <source>
        <dbReference type="SAM" id="MobiDB-lite"/>
    </source>
</evidence>
<keyword evidence="4 6" id="KW-0472">Membrane</keyword>
<feature type="transmembrane region" description="Helical" evidence="6">
    <location>
        <begin position="22"/>
        <end position="42"/>
    </location>
</feature>
<evidence type="ECO:0000256" key="1">
    <source>
        <dbReference type="ARBA" id="ARBA00004141"/>
    </source>
</evidence>
<evidence type="ECO:0000256" key="4">
    <source>
        <dbReference type="ARBA" id="ARBA00023136"/>
    </source>
</evidence>
<dbReference type="InterPro" id="IPR050186">
    <property type="entry name" value="TPT_transporter"/>
</dbReference>
<accession>A0AAD2HFC5</accession>
<keyword evidence="9" id="KW-1185">Reference proteome</keyword>
<dbReference type="Proteomes" id="UP001295794">
    <property type="component" value="Unassembled WGS sequence"/>
</dbReference>
<evidence type="ECO:0000256" key="6">
    <source>
        <dbReference type="SAM" id="Phobius"/>
    </source>
</evidence>
<keyword evidence="2 6" id="KW-0812">Transmembrane</keyword>
<feature type="transmembrane region" description="Helical" evidence="6">
    <location>
        <begin position="147"/>
        <end position="169"/>
    </location>
</feature>
<comment type="subcellular location">
    <subcellularLocation>
        <location evidence="1">Membrane</location>
        <topology evidence="1">Multi-pass membrane protein</topology>
    </subcellularLocation>
</comment>
<keyword evidence="3 6" id="KW-1133">Transmembrane helix</keyword>
<dbReference type="Pfam" id="PF03151">
    <property type="entry name" value="TPT"/>
    <property type="match status" value="1"/>
</dbReference>
<evidence type="ECO:0000256" key="2">
    <source>
        <dbReference type="ARBA" id="ARBA00022692"/>
    </source>
</evidence>
<feature type="region of interest" description="Disordered" evidence="5">
    <location>
        <begin position="230"/>
        <end position="264"/>
    </location>
</feature>
<name>A0AAD2HFC5_9AGAR</name>
<dbReference type="GO" id="GO:0016020">
    <property type="term" value="C:membrane"/>
    <property type="evidence" value="ECO:0007669"/>
    <property type="project" value="UniProtKB-SubCell"/>
</dbReference>
<dbReference type="EMBL" id="CAVNYO010000403">
    <property type="protein sequence ID" value="CAK5274836.1"/>
    <property type="molecule type" value="Genomic_DNA"/>
</dbReference>
<evidence type="ECO:0000256" key="3">
    <source>
        <dbReference type="ARBA" id="ARBA00022989"/>
    </source>
</evidence>
<reference evidence="8" key="1">
    <citation type="submission" date="2023-11" db="EMBL/GenBank/DDBJ databases">
        <authorList>
            <person name="De Vega J J."/>
            <person name="De Vega J J."/>
        </authorList>
    </citation>
    <scope>NUCLEOTIDE SEQUENCE</scope>
</reference>
<dbReference type="InterPro" id="IPR004853">
    <property type="entry name" value="Sugar_P_trans_dom"/>
</dbReference>